<evidence type="ECO:0000256" key="1">
    <source>
        <dbReference type="SAM" id="MobiDB-lite"/>
    </source>
</evidence>
<feature type="region of interest" description="Disordered" evidence="1">
    <location>
        <begin position="1730"/>
        <end position="1761"/>
    </location>
</feature>
<feature type="region of interest" description="Disordered" evidence="1">
    <location>
        <begin position="592"/>
        <end position="674"/>
    </location>
</feature>
<proteinExistence type="predicted"/>
<feature type="compositionally biased region" description="Basic and acidic residues" evidence="1">
    <location>
        <begin position="634"/>
        <end position="646"/>
    </location>
</feature>
<evidence type="ECO:0000259" key="2">
    <source>
        <dbReference type="PROSITE" id="PS50812"/>
    </source>
</evidence>
<feature type="region of interest" description="Disordered" evidence="1">
    <location>
        <begin position="3591"/>
        <end position="3660"/>
    </location>
</feature>
<dbReference type="EMBL" id="OU892279">
    <property type="protein sequence ID" value="CAH1128628.1"/>
    <property type="molecule type" value="Genomic_DNA"/>
</dbReference>
<organism evidence="3 4">
    <name type="scientific">Ceutorhynchus assimilis</name>
    <name type="common">cabbage seed weevil</name>
    <dbReference type="NCBI Taxonomy" id="467358"/>
    <lineage>
        <taxon>Eukaryota</taxon>
        <taxon>Metazoa</taxon>
        <taxon>Ecdysozoa</taxon>
        <taxon>Arthropoda</taxon>
        <taxon>Hexapoda</taxon>
        <taxon>Insecta</taxon>
        <taxon>Pterygota</taxon>
        <taxon>Neoptera</taxon>
        <taxon>Endopterygota</taxon>
        <taxon>Coleoptera</taxon>
        <taxon>Polyphaga</taxon>
        <taxon>Cucujiformia</taxon>
        <taxon>Curculionidae</taxon>
        <taxon>Ceutorhynchinae</taxon>
        <taxon>Ceutorhynchus</taxon>
    </lineage>
</organism>
<feature type="compositionally biased region" description="Basic and acidic residues" evidence="1">
    <location>
        <begin position="614"/>
        <end position="625"/>
    </location>
</feature>
<feature type="compositionally biased region" description="Basic and acidic residues" evidence="1">
    <location>
        <begin position="2070"/>
        <end position="2080"/>
    </location>
</feature>
<feature type="compositionally biased region" description="Low complexity" evidence="1">
    <location>
        <begin position="2984"/>
        <end position="2994"/>
    </location>
</feature>
<keyword evidence="4" id="KW-1185">Reference proteome</keyword>
<dbReference type="SUPFAM" id="SSF63748">
    <property type="entry name" value="Tudor/PWWP/MBT"/>
    <property type="match status" value="1"/>
</dbReference>
<feature type="compositionally biased region" description="Low complexity" evidence="1">
    <location>
        <begin position="3651"/>
        <end position="3660"/>
    </location>
</feature>
<feature type="region of interest" description="Disordered" evidence="1">
    <location>
        <begin position="1357"/>
        <end position="1399"/>
    </location>
</feature>
<feature type="region of interest" description="Disordered" evidence="1">
    <location>
        <begin position="2378"/>
        <end position="2414"/>
    </location>
</feature>
<feature type="compositionally biased region" description="Basic and acidic residues" evidence="1">
    <location>
        <begin position="1364"/>
        <end position="1374"/>
    </location>
</feature>
<protein>
    <recommendedName>
        <fullName evidence="2">PWWP domain-containing protein</fullName>
    </recommendedName>
</protein>
<evidence type="ECO:0000313" key="4">
    <source>
        <dbReference type="Proteomes" id="UP001152799"/>
    </source>
</evidence>
<feature type="region of interest" description="Disordered" evidence="1">
    <location>
        <begin position="2034"/>
        <end position="2061"/>
    </location>
</feature>
<feature type="region of interest" description="Disordered" evidence="1">
    <location>
        <begin position="869"/>
        <end position="946"/>
    </location>
</feature>
<dbReference type="Pfam" id="PF00855">
    <property type="entry name" value="PWWP"/>
    <property type="match status" value="1"/>
</dbReference>
<feature type="compositionally biased region" description="Basic residues" evidence="1">
    <location>
        <begin position="253"/>
        <end position="263"/>
    </location>
</feature>
<feature type="compositionally biased region" description="Polar residues" evidence="1">
    <location>
        <begin position="697"/>
        <end position="712"/>
    </location>
</feature>
<accession>A0A9P0GPP3</accession>
<feature type="region of interest" description="Disordered" evidence="1">
    <location>
        <begin position="2070"/>
        <end position="2089"/>
    </location>
</feature>
<feature type="compositionally biased region" description="Basic and acidic residues" evidence="1">
    <location>
        <begin position="727"/>
        <end position="744"/>
    </location>
</feature>
<feature type="compositionally biased region" description="Basic residues" evidence="1">
    <location>
        <begin position="2041"/>
        <end position="2052"/>
    </location>
</feature>
<dbReference type="SMART" id="SM00293">
    <property type="entry name" value="PWWP"/>
    <property type="match status" value="1"/>
</dbReference>
<feature type="compositionally biased region" description="Low complexity" evidence="1">
    <location>
        <begin position="2424"/>
        <end position="2435"/>
    </location>
</feature>
<feature type="region of interest" description="Disordered" evidence="1">
    <location>
        <begin position="688"/>
        <end position="744"/>
    </location>
</feature>
<feature type="compositionally biased region" description="Polar residues" evidence="1">
    <location>
        <begin position="3049"/>
        <end position="3059"/>
    </location>
</feature>
<feature type="region of interest" description="Disordered" evidence="1">
    <location>
        <begin position="3039"/>
        <end position="3059"/>
    </location>
</feature>
<feature type="region of interest" description="Disordered" evidence="1">
    <location>
        <begin position="2966"/>
        <end position="3002"/>
    </location>
</feature>
<feature type="region of interest" description="Disordered" evidence="1">
    <location>
        <begin position="3348"/>
        <end position="3374"/>
    </location>
</feature>
<feature type="region of interest" description="Disordered" evidence="1">
    <location>
        <begin position="2422"/>
        <end position="2441"/>
    </location>
</feature>
<sequence length="3660" mass="403699">MYETSDSVGDPPVYKRGDIVWVKLSNYWWPGEVKTEEDLSRDLVLDFKKLPKVIVQFFDEDSYEYINKWSNIYPYNCERKSEFIKKGMAKYRGKQTHMSKFPKDIGIAEEKTNGNPNILSQSEFLPPKKIDLDEIFGTPRPTPKKSQKETYQPTISHRRFLGNDDYTATIMWQSPGKDREPDSDSEDIQKFYDGPQTILTCDTCSYQTKRTGVFLNHCKTHLDGSFAAAKRKSKISEYDFVESDSEMPAPKPSKPKQRKKLVKKQTNEQSVENWLDEWNDSDEEVEGNKSLINDRCQESLNHQAKETGDEIAASVGETSSGKVGNQAANNHTVVSTSSHESTIDDIKNCFDFDDDDEVDFGLLSPVRKIPRVIPEKPKASKTNLLELSEKEDELAKEITLVATEKSENPEQSSETDPDPNRKEILRVSQSFNRGLAIDDSIANTFKEIMEVTEVPAIDDLSQTLKPEQNFHDARAVKFPDKGGTDTMKGTSRKMVVTSLNDFEIFQKMEDEEDTEKQVIQQKLEKYTTESTTSYGSERIEDLEIVVESEGKTKEILDAQMEAISKVLETEQNLACKEIINQQEISLEQLTRDLEGASDTEQNGDQNKNRQNNMDSKETGKFESIHKKTKSNKHRRDESKIIAKYQEDSNPTVSKPVQEQQKIIRSNKNENQTDELNTMARDLHKQEIAIKSSHKDSSNQSLRRGRSSKSLDNQAKELPKLDSNNENPNKEIVHESEKSPVSDTRKPLFCEDAAQLEEKLVKATNDIVEDIVDISLKKRSHYRIRKYKSEVPEVEKRRHDTRHATEDIVVQEVLSVPATTPGKSKYRSHKSEIYISDTKNDDIPTKIVLGSATKKSKSLQQVNQIPEKIKDVAKKATSDTPSSTSKRITKSYGEKLSPKSHKNKSEESAISAEPVCETEKQISVMKPNKSQKHSRVEKEVKSAENIDAKSEPIQPAESVRLLSKVIHSTIIEPVSIEKLPRRGHHKSKYNSGDKTSSMKDTSVVCIDAKPAEVLTEASLIEPEISSQTVVENQQLENLFGNQIIYTSSETLQKSEESIPEASIEIVADAMDVDQRSQNKQEIEKTDIEKAIEELNFLSECAKSSELYGETIETAEAPKCVELHGTITDIDISSIPLPNSDIDILKTKEDLALSSHKSNKDKWEPTHDDAEHNFTLLNDGGRRLRSSKRVSSHVSKECLPAVPAKSLPHSTADVYRPEVHKAEPSNFITVDEKSKLLSPKTSGVVIEKHYGQSPKGRAGRSRTRWDVVSPAKEPIADTNEDISKELPVGTMTELPAIIQENTLDEISNVRSEEDSFTSDITILDAQNIVSFETVVTEPPQEVVEETIVSIIEPELLADIPLPPEPKPIKPVEETPVKSHKKHKSRKTSYRRKSSSEENKLNDIEDSVSQILATGLQNVPLPAQDNQCLELVANSLCEAPDAIVPDCDTETVVVSSVCQSEAKNEQEALSVSVAKLVDQPAIEISAEKLEITVENPNNDALPSKADLTQEVIIGNVPETPVVCEVMEGAIGAIEAQQETDVKSTKQEIMQASDLEHLESHTQSVGNFVEAQKEIQKEKNETDSESIEQIIQATTEVTTSEFNPESVEKPQVDQKDFEDAQQRIENAEESKKLEIMEVTGSEFVKSNTQTVGCLGLDLIEAQQDVETEIIETDAESLNQVILATTEVTASELNTKSVEKPQVNIEDFVEAQHKIENKKTEASAELLNQEIMQASEPESKTQTLKELQPCGESVVETEHKTESEKIETSIESIEQEIMPATEPAVIEPNTEIVEKLQLQEDVIEAQPKTEEKKVETPLKTTEQEIIQAIESESSEFNTDTLKICSLQEESRIEIVQAMEPEITALEILKKKEEQKIETSEEFIGQEIKQAIAPETSKLDTQTVEQRPVESPKIQQNIKKEKSETRIESIEQETMKTTIPEVSETRMQTVEQVISDTVEQLFQSKEESVVTPRDWSCKGKLAKTSETYLEDESFMLNTADLGLKGSSSLATLAAASVILENRERSKKYFQTEDISSKVTEQKLKSVPPKKKWPRRNSRAKKESDIEEISDKIKSDPFEFTISEKTEQPPQETTTLDSEIILPPKKAKRISEASFLQSSFSPENKSDVDMSFPNFDDSFMSTSLRNNIEGIINKFDTTASTSSEPASADVAKCVPPKKKKIEDSIIEKAVGNMPQSPKKKMQKIFENSQVIEKSATELPLMSPLAKKKSFLYQQEELEQSKTNVDVRKNEINVDEFLNIATNRKKRKSSSCETGTVKKEKKNETDFSAELNKSECEIELGSNLPGIASTTKSQALIDINKEEIIVPPMLNEAELVPISVTPTVMTETDLADTQVEITTTEVISKKTPPMSLETTLKNIISGKKIGGSSKKKIGEGSGTKFPSKAMLKEFDPQPFRSQAPKRKSDLLDILEGNSNSSTNSSGSEQKFKTSFDNYDTTNTVVGNIDFEDDIPKSEIVLTNRDNDNVLLDSPRLLERLSMTTGSKTQNQKVMVQSDVKVHKKLVMPKLVKPTDVPKTGQNIFIKTGKSGGIAKPKMVGSKPIILSEQILRPATATTPTTVLPQGNKRQYEDIEDVETAFIIPKISKKTETEIAIASKLHEKPARATKPIKPKPAIIKPKSEVVPQTGAATTSKQFQQPTQTIQDASMFDISNMPVVLSEDLTPECIQNMPVILSEDILPQTGVKPVATPVTQHQDKLMAALSKKLVPGGGKQIIFKTTQPMAGTSNSMTGKTVTKTKLLQNASLQSRITKAGTPALFATCTTPDGKQAKYVLVPPAGTVSALPSRMQTIPKAIIKKQTPIQQKNAASSVAPAQDQIVGNKIMIVTNSQGQQTRTMLTPQQQIAWMQTQGGVKKTIIKGAIPKALLDSATSASVTAGPSGVIVPKTVSNLAVTSQAGLLMPVKATPTTKKVNPRAKTQKTVLIKNQMGETVKRIHGLNNEDLDRQVAEQLEAIKAVAREHARRSQEATTSNLNRTTPSSSIPSTSGKQVARRFTKKVEQKLKIPASTVTQAENQQSSEITGIVPALAPLSPQPRVLPTAKPTTTRKTELPSTKTLEARQQTTVPRTEASQELVLDPQHVVLRDSSGKLSTVTVGQILAFPNDLVDGQPQTYVLVKVDENGALEPLNNDALITLDPNLAFGPDINNVVLDVDHDQGTVSASKLLDGFDLQQKAIEGAVTPVTNQELAPVKQKAQYSEQLPTVNDESLVPAEQLVQQETSNTVEQQVLIGEGVLPGDAGGQQLMITGNQIATQKFIESLSNGSIDLASILANAESGSVIVQTDGQQLLIKTSTFSQQAALGCVESTEGGGNPMFATHRPNQDILAAALADTDVFQPTLEPPLKSRAQVSPPGGSSSPGGGPGLYPMNAGNVLETSLTLNMPIMSPLELPSNNNKKIDDEAEILQTVPTNVDLPITITDPNIVQTVAHQQAVGLLELSLPISEVGPVTGMNSPSFSYSLPTLDDSTGIQKSFSSSMPLLTEDAVESGNSASSDQMTVSKDLCVVSTSFSSGFGSMPLLSDAIESTREEVVKTSAFNEFIGAMFNMTEDDVIVDRQASEPGKSTSKRCMDRGLAVFGGKMCSSLSEPPPDMFEFDGQREEEISSDISSMPEPETLSITSENSDDIPLQPPIVATLSDLKGPDDDSASSSSDNKHA</sequence>
<dbReference type="PROSITE" id="PS50812">
    <property type="entry name" value="PWWP"/>
    <property type="match status" value="1"/>
</dbReference>
<gene>
    <name evidence="3" type="ORF">CEUTPL_LOCUS7360</name>
</gene>
<evidence type="ECO:0000313" key="3">
    <source>
        <dbReference type="EMBL" id="CAH1128628.1"/>
    </source>
</evidence>
<feature type="compositionally biased region" description="Basic and acidic residues" evidence="1">
    <location>
        <begin position="1751"/>
        <end position="1761"/>
    </location>
</feature>
<feature type="compositionally biased region" description="Basic residues" evidence="1">
    <location>
        <begin position="1375"/>
        <end position="1390"/>
    </location>
</feature>
<feature type="compositionally biased region" description="Basic and acidic residues" evidence="1">
    <location>
        <begin position="891"/>
        <end position="906"/>
    </location>
</feature>
<feature type="compositionally biased region" description="Polar residues" evidence="1">
    <location>
        <begin position="647"/>
        <end position="674"/>
    </location>
</feature>
<dbReference type="CDD" id="cd05162">
    <property type="entry name" value="PWWP"/>
    <property type="match status" value="1"/>
</dbReference>
<name>A0A9P0GPP3_9CUCU</name>
<feature type="region of interest" description="Disordered" evidence="1">
    <location>
        <begin position="401"/>
        <end position="423"/>
    </location>
</feature>
<dbReference type="Proteomes" id="UP001152799">
    <property type="component" value="Chromosome 3"/>
</dbReference>
<dbReference type="InterPro" id="IPR000313">
    <property type="entry name" value="PWWP_dom"/>
</dbReference>
<reference evidence="3" key="1">
    <citation type="submission" date="2022-01" db="EMBL/GenBank/DDBJ databases">
        <authorList>
            <person name="King R."/>
        </authorList>
    </citation>
    <scope>NUCLEOTIDE SEQUENCE</scope>
</reference>
<feature type="region of interest" description="Disordered" evidence="1">
    <location>
        <begin position="239"/>
        <end position="272"/>
    </location>
</feature>
<feature type="compositionally biased region" description="Basic and acidic residues" evidence="1">
    <location>
        <begin position="933"/>
        <end position="946"/>
    </location>
</feature>
<dbReference type="Gene3D" id="2.30.30.140">
    <property type="match status" value="1"/>
</dbReference>
<dbReference type="OrthoDB" id="6381815at2759"/>
<feature type="domain" description="PWWP" evidence="2">
    <location>
        <begin position="16"/>
        <end position="78"/>
    </location>
</feature>
<feature type="compositionally biased region" description="Polar residues" evidence="1">
    <location>
        <begin position="598"/>
        <end position="613"/>
    </location>
</feature>